<protein>
    <submittedName>
        <fullName evidence="1">Uncharacterized protein</fullName>
    </submittedName>
</protein>
<dbReference type="EMBL" id="BK016090">
    <property type="protein sequence ID" value="DAF94096.1"/>
    <property type="molecule type" value="Genomic_DNA"/>
</dbReference>
<accession>A0A8S5UHY6</accession>
<sequence length="92" mass="10416">MDELIGGCAPGWELDDPPYLKPLGFTSLTAQELIASGRAPMLRVTAEHNMVNNHPVYSATEVNRLLQYAQRMRDLADRLQARTRHIVQRESI</sequence>
<evidence type="ECO:0000313" key="1">
    <source>
        <dbReference type="EMBL" id="DAF94096.1"/>
    </source>
</evidence>
<dbReference type="EMBL" id="BK016090">
    <property type="protein sequence ID" value="DAF94315.1"/>
    <property type="molecule type" value="Genomic_DNA"/>
</dbReference>
<proteinExistence type="predicted"/>
<name>A0A8S5UHY6_9CAUD</name>
<organism evidence="1">
    <name type="scientific">Myoviridae sp. ctu2j3</name>
    <dbReference type="NCBI Taxonomy" id="2825197"/>
    <lineage>
        <taxon>Viruses</taxon>
        <taxon>Duplodnaviria</taxon>
        <taxon>Heunggongvirae</taxon>
        <taxon>Uroviricota</taxon>
        <taxon>Caudoviricetes</taxon>
    </lineage>
</organism>
<reference evidence="1" key="1">
    <citation type="journal article" date="2021" name="Proc. Natl. Acad. Sci. U.S.A.">
        <title>A Catalog of Tens of Thousands of Viruses from Human Metagenomes Reveals Hidden Associations with Chronic Diseases.</title>
        <authorList>
            <person name="Tisza M.J."/>
            <person name="Buck C.B."/>
        </authorList>
    </citation>
    <scope>NUCLEOTIDE SEQUENCE</scope>
    <source>
        <strain evidence="1">Ctu2j3</strain>
    </source>
</reference>